<feature type="signal peptide" evidence="2">
    <location>
        <begin position="1"/>
        <end position="24"/>
    </location>
</feature>
<dbReference type="KEGG" id="dbc:MFMK1_002366"/>
<keyword evidence="4" id="KW-1185">Reference proteome</keyword>
<evidence type="ECO:0000313" key="3">
    <source>
        <dbReference type="EMBL" id="WRO22532.1"/>
    </source>
</evidence>
<dbReference type="EMBL" id="CP121694">
    <property type="protein sequence ID" value="WRO22532.1"/>
    <property type="molecule type" value="Genomic_DNA"/>
</dbReference>
<organism evidence="3 4">
    <name type="scientific">Metallumcola ferriviriculae</name>
    <dbReference type="NCBI Taxonomy" id="3039180"/>
    <lineage>
        <taxon>Bacteria</taxon>
        <taxon>Bacillati</taxon>
        <taxon>Bacillota</taxon>
        <taxon>Clostridia</taxon>
        <taxon>Neomoorellales</taxon>
        <taxon>Desulfitibacteraceae</taxon>
        <taxon>Metallumcola</taxon>
    </lineage>
</organism>
<keyword evidence="2" id="KW-0732">Signal</keyword>
<accession>A0AAU0UQ92</accession>
<evidence type="ECO:0000313" key="4">
    <source>
        <dbReference type="Proteomes" id="UP001329915"/>
    </source>
</evidence>
<feature type="region of interest" description="Disordered" evidence="1">
    <location>
        <begin position="186"/>
        <end position="214"/>
    </location>
</feature>
<reference evidence="3 4" key="1">
    <citation type="submission" date="2023-04" db="EMBL/GenBank/DDBJ databases">
        <authorList>
            <person name="Hsu D."/>
        </authorList>
    </citation>
    <scope>NUCLEOTIDE SEQUENCE [LARGE SCALE GENOMIC DNA]</scope>
    <source>
        <strain evidence="3 4">MK1</strain>
    </source>
</reference>
<evidence type="ECO:0000256" key="2">
    <source>
        <dbReference type="SAM" id="SignalP"/>
    </source>
</evidence>
<evidence type="ECO:0008006" key="5">
    <source>
        <dbReference type="Google" id="ProtNLM"/>
    </source>
</evidence>
<dbReference type="RefSeq" id="WP_366921942.1">
    <property type="nucleotide sequence ID" value="NZ_CP121694.1"/>
</dbReference>
<dbReference type="AlphaFoldDB" id="A0AAU0UQ92"/>
<proteinExistence type="predicted"/>
<evidence type="ECO:0000256" key="1">
    <source>
        <dbReference type="SAM" id="MobiDB-lite"/>
    </source>
</evidence>
<name>A0AAU0UQ92_9FIRM</name>
<dbReference type="PROSITE" id="PS51257">
    <property type="entry name" value="PROKAR_LIPOPROTEIN"/>
    <property type="match status" value="1"/>
</dbReference>
<protein>
    <recommendedName>
        <fullName evidence="5">PsbP C-terminal domain-containing protein</fullName>
    </recommendedName>
</protein>
<sequence>MHKKLVLAIIVVIFLVSGCSSETAQFPEREMYRHPDAGFAVQLPSTWEKVYESEQAVSFVDSELGIGFNARAEFGGLSFYNVESLADEVIKVFEDNKNFTDIDVISEEQTAITESSYKLIFESTDSLGIRLGTKVFIFDIYPGIRYYLAFTADKETYYRYDQGFDWLAQSFFVTKDYNELYQALTPQMPEGHPETENGGKPSPETNTDKDKKNQ</sequence>
<gene>
    <name evidence="3" type="ORF">MFMK1_002366</name>
</gene>
<dbReference type="Proteomes" id="UP001329915">
    <property type="component" value="Chromosome"/>
</dbReference>
<feature type="chain" id="PRO_5043961706" description="PsbP C-terminal domain-containing protein" evidence="2">
    <location>
        <begin position="25"/>
        <end position="214"/>
    </location>
</feature>